<evidence type="ECO:0000256" key="6">
    <source>
        <dbReference type="SAM" id="MobiDB-lite"/>
    </source>
</evidence>
<keyword evidence="1" id="KW-0479">Metal-binding</keyword>
<feature type="coiled-coil region" evidence="5">
    <location>
        <begin position="27"/>
        <end position="54"/>
    </location>
</feature>
<dbReference type="PANTHER" id="PTHR23327:SF51">
    <property type="entry name" value="TRANSCRIPTIONAL REGULATOR OF YEAST FORM ADHERENCE 3"/>
    <property type="match status" value="1"/>
</dbReference>
<dbReference type="InterPro" id="IPR018957">
    <property type="entry name" value="Znf_C3HC4_RING-type"/>
</dbReference>
<accession>A0ABR1P6N0</accession>
<organism evidence="9 10">
    <name type="scientific">Diaporthe eres</name>
    <name type="common">Phomopsis oblonga</name>
    <dbReference type="NCBI Taxonomy" id="83184"/>
    <lineage>
        <taxon>Eukaryota</taxon>
        <taxon>Fungi</taxon>
        <taxon>Dikarya</taxon>
        <taxon>Ascomycota</taxon>
        <taxon>Pezizomycotina</taxon>
        <taxon>Sordariomycetes</taxon>
        <taxon>Sordariomycetidae</taxon>
        <taxon>Diaporthales</taxon>
        <taxon>Diaporthaceae</taxon>
        <taxon>Diaporthe</taxon>
        <taxon>Diaporthe eres species complex</taxon>
    </lineage>
</organism>
<protein>
    <recommendedName>
        <fullName evidence="11">RING-14 protein</fullName>
    </recommendedName>
</protein>
<evidence type="ECO:0000313" key="9">
    <source>
        <dbReference type="EMBL" id="KAK7727826.1"/>
    </source>
</evidence>
<evidence type="ECO:0000259" key="8">
    <source>
        <dbReference type="PROSITE" id="PS51382"/>
    </source>
</evidence>
<dbReference type="PANTHER" id="PTHR23327">
    <property type="entry name" value="RING FINGER PROTEIN 127"/>
    <property type="match status" value="1"/>
</dbReference>
<reference evidence="9 10" key="1">
    <citation type="submission" date="2024-02" db="EMBL/GenBank/DDBJ databases">
        <title>De novo assembly and annotation of 12 fungi associated with fruit tree decline syndrome in Ontario, Canada.</title>
        <authorList>
            <person name="Sulman M."/>
            <person name="Ellouze W."/>
            <person name="Ilyukhin E."/>
        </authorList>
    </citation>
    <scope>NUCLEOTIDE SEQUENCE [LARGE SCALE GENOMIC DNA]</scope>
    <source>
        <strain evidence="9 10">M169</strain>
    </source>
</reference>
<dbReference type="Proteomes" id="UP001430848">
    <property type="component" value="Unassembled WGS sequence"/>
</dbReference>
<dbReference type="Gene3D" id="3.30.40.10">
    <property type="entry name" value="Zinc/RING finger domain, C3HC4 (zinc finger)"/>
    <property type="match status" value="1"/>
</dbReference>
<sequence>MKFAHEFKETLEREAFPDHWLAAAIPYSQLKKCLKKVQRELQELGLDKSTLQQLQAAQTVSPDGVPVPMARYNLDQAPSQSLRPCLSVFVHLQHGQAVDAALSPASRELLQRLSGRQPSPPPAGEGPDAVARDDTSQSVEGQLAMAEAGLERIEIPLVFDGEFFNILQSDVDSLDILQQQEEKSMEGDITALGKDVSAVTRPAKFSKSDLNRWREIFDLYVDAQIFFSSHEIDHGSRSSAKAVQNLVWFQKEIQKRDLLNKFKMPSSRLAYNRFLQLNATLLQNLKFQEINKTAINKILKKFDKRTSLGASVSFRAAVRSQKFLAGNVAKRMCAQLAQEVVSVVPRVDDYTCPICFSIAWYPVRLRCSHIFCVRCVIKMQRESKKQCPLCRDEVVMEADLSNIDKNLEKFMRLYFRRETDEKQKANEIERGREIFGDEYKHSACNVM</sequence>
<dbReference type="PROSITE" id="PS50089">
    <property type="entry name" value="ZF_RING_2"/>
    <property type="match status" value="1"/>
</dbReference>
<evidence type="ECO:0000256" key="2">
    <source>
        <dbReference type="ARBA" id="ARBA00022771"/>
    </source>
</evidence>
<keyword evidence="3" id="KW-0862">Zinc</keyword>
<evidence type="ECO:0000313" key="10">
    <source>
        <dbReference type="Proteomes" id="UP001430848"/>
    </source>
</evidence>
<comment type="caution">
    <text evidence="9">The sequence shown here is derived from an EMBL/GenBank/DDBJ whole genome shotgun (WGS) entry which is preliminary data.</text>
</comment>
<name>A0ABR1P6N0_DIAER</name>
<dbReference type="InterPro" id="IPR017907">
    <property type="entry name" value="Znf_RING_CS"/>
</dbReference>
<feature type="domain" description="SPX" evidence="8">
    <location>
        <begin position="1"/>
        <end position="316"/>
    </location>
</feature>
<evidence type="ECO:0000259" key="7">
    <source>
        <dbReference type="PROSITE" id="PS50089"/>
    </source>
</evidence>
<feature type="region of interest" description="Disordered" evidence="6">
    <location>
        <begin position="113"/>
        <end position="138"/>
    </location>
</feature>
<keyword evidence="10" id="KW-1185">Reference proteome</keyword>
<dbReference type="InterPro" id="IPR001841">
    <property type="entry name" value="Znf_RING"/>
</dbReference>
<evidence type="ECO:0000256" key="1">
    <source>
        <dbReference type="ARBA" id="ARBA00022723"/>
    </source>
</evidence>
<dbReference type="PROSITE" id="PS51382">
    <property type="entry name" value="SPX"/>
    <property type="match status" value="1"/>
</dbReference>
<evidence type="ECO:0000256" key="4">
    <source>
        <dbReference type="PROSITE-ProRule" id="PRU00175"/>
    </source>
</evidence>
<gene>
    <name evidence="9" type="ORF">SLS63_006901</name>
</gene>
<dbReference type="EMBL" id="JAKNSF020000036">
    <property type="protein sequence ID" value="KAK7727826.1"/>
    <property type="molecule type" value="Genomic_DNA"/>
</dbReference>
<evidence type="ECO:0000256" key="3">
    <source>
        <dbReference type="ARBA" id="ARBA00022833"/>
    </source>
</evidence>
<feature type="domain" description="RING-type" evidence="7">
    <location>
        <begin position="352"/>
        <end position="391"/>
    </location>
</feature>
<dbReference type="Pfam" id="PF03105">
    <property type="entry name" value="SPX"/>
    <property type="match status" value="1"/>
</dbReference>
<proteinExistence type="predicted"/>
<dbReference type="InterPro" id="IPR013083">
    <property type="entry name" value="Znf_RING/FYVE/PHD"/>
</dbReference>
<dbReference type="Pfam" id="PF00097">
    <property type="entry name" value="zf-C3HC4"/>
    <property type="match status" value="1"/>
</dbReference>
<keyword evidence="5" id="KW-0175">Coiled coil</keyword>
<keyword evidence="2 4" id="KW-0863">Zinc-finger</keyword>
<dbReference type="SUPFAM" id="SSF57850">
    <property type="entry name" value="RING/U-box"/>
    <property type="match status" value="1"/>
</dbReference>
<evidence type="ECO:0008006" key="11">
    <source>
        <dbReference type="Google" id="ProtNLM"/>
    </source>
</evidence>
<dbReference type="CDD" id="cd23137">
    <property type="entry name" value="RING-HC_TRY3-like"/>
    <property type="match status" value="1"/>
</dbReference>
<dbReference type="InterPro" id="IPR004331">
    <property type="entry name" value="SPX_dom"/>
</dbReference>
<evidence type="ECO:0000256" key="5">
    <source>
        <dbReference type="SAM" id="Coils"/>
    </source>
</evidence>
<dbReference type="SMART" id="SM00184">
    <property type="entry name" value="RING"/>
    <property type="match status" value="1"/>
</dbReference>
<dbReference type="PROSITE" id="PS00518">
    <property type="entry name" value="ZF_RING_1"/>
    <property type="match status" value="1"/>
</dbReference>